<dbReference type="Proteomes" id="UP001595724">
    <property type="component" value="Unassembled WGS sequence"/>
</dbReference>
<feature type="transmembrane region" description="Helical" evidence="1">
    <location>
        <begin position="104"/>
        <end position="125"/>
    </location>
</feature>
<protein>
    <submittedName>
        <fullName evidence="3">VanZ family protein</fullName>
    </submittedName>
</protein>
<accession>A0ABV7UUV5</accession>
<evidence type="ECO:0000259" key="2">
    <source>
        <dbReference type="Pfam" id="PF04892"/>
    </source>
</evidence>
<feature type="transmembrane region" description="Helical" evidence="1">
    <location>
        <begin position="74"/>
        <end position="92"/>
    </location>
</feature>
<keyword evidence="4" id="KW-1185">Reference proteome</keyword>
<sequence length="135" mass="14649">MTGARALKPLRHPRAWLALWWLAVALVFVVCLLPAPDLPTVPHGFDKVEHFLAFFLLSASAVQLYATPRALWRAALGLLALGIAIELAQFAFTASRSMDPRDVLADALGVAAGAAIALTPLRDLLLRIEARLFAR</sequence>
<keyword evidence="1" id="KW-0472">Membrane</keyword>
<feature type="transmembrane region" description="Helical" evidence="1">
    <location>
        <begin position="48"/>
        <end position="67"/>
    </location>
</feature>
<gene>
    <name evidence="3" type="ORF">ACFOM9_11965</name>
</gene>
<dbReference type="NCBIfam" id="NF037970">
    <property type="entry name" value="vanZ_1"/>
    <property type="match status" value="1"/>
</dbReference>
<evidence type="ECO:0000313" key="3">
    <source>
        <dbReference type="EMBL" id="MFC3660785.1"/>
    </source>
</evidence>
<dbReference type="Pfam" id="PF04892">
    <property type="entry name" value="VanZ"/>
    <property type="match status" value="1"/>
</dbReference>
<proteinExistence type="predicted"/>
<dbReference type="InterPro" id="IPR006976">
    <property type="entry name" value="VanZ-like"/>
</dbReference>
<keyword evidence="1" id="KW-1133">Transmembrane helix</keyword>
<comment type="caution">
    <text evidence="3">The sequence shown here is derived from an EMBL/GenBank/DDBJ whole genome shotgun (WGS) entry which is preliminary data.</text>
</comment>
<organism evidence="3 4">
    <name type="scientific">Luteimonas notoginsengisoli</name>
    <dbReference type="NCBI Taxonomy" id="1578200"/>
    <lineage>
        <taxon>Bacteria</taxon>
        <taxon>Pseudomonadati</taxon>
        <taxon>Pseudomonadota</taxon>
        <taxon>Gammaproteobacteria</taxon>
        <taxon>Lysobacterales</taxon>
        <taxon>Lysobacteraceae</taxon>
        <taxon>Luteimonas</taxon>
    </lineage>
</organism>
<dbReference type="PANTHER" id="PTHR28008">
    <property type="entry name" value="DOMAIN PROTEIN, PUTATIVE (AFU_ORTHOLOGUE AFUA_3G10980)-RELATED"/>
    <property type="match status" value="1"/>
</dbReference>
<name>A0ABV7UUV5_9GAMM</name>
<feature type="domain" description="VanZ-like" evidence="2">
    <location>
        <begin position="45"/>
        <end position="118"/>
    </location>
</feature>
<dbReference type="PANTHER" id="PTHR28008:SF1">
    <property type="entry name" value="DOMAIN PROTEIN, PUTATIVE (AFU_ORTHOLOGUE AFUA_3G10980)-RELATED"/>
    <property type="match status" value="1"/>
</dbReference>
<keyword evidence="1" id="KW-0812">Transmembrane</keyword>
<feature type="transmembrane region" description="Helical" evidence="1">
    <location>
        <begin position="15"/>
        <end position="36"/>
    </location>
</feature>
<evidence type="ECO:0000313" key="4">
    <source>
        <dbReference type="Proteomes" id="UP001595724"/>
    </source>
</evidence>
<dbReference type="EMBL" id="JBHRYF010000008">
    <property type="protein sequence ID" value="MFC3660785.1"/>
    <property type="molecule type" value="Genomic_DNA"/>
</dbReference>
<reference evidence="4" key="1">
    <citation type="journal article" date="2019" name="Int. J. Syst. Evol. Microbiol.">
        <title>The Global Catalogue of Microorganisms (GCM) 10K type strain sequencing project: providing services to taxonomists for standard genome sequencing and annotation.</title>
        <authorList>
            <consortium name="The Broad Institute Genomics Platform"/>
            <consortium name="The Broad Institute Genome Sequencing Center for Infectious Disease"/>
            <person name="Wu L."/>
            <person name="Ma J."/>
        </authorList>
    </citation>
    <scope>NUCLEOTIDE SEQUENCE [LARGE SCALE GENOMIC DNA]</scope>
    <source>
        <strain evidence="4">KCTC 42211</strain>
    </source>
</reference>
<evidence type="ECO:0000256" key="1">
    <source>
        <dbReference type="SAM" id="Phobius"/>
    </source>
</evidence>
<dbReference type="RefSeq" id="WP_386710828.1">
    <property type="nucleotide sequence ID" value="NZ_JBHRYF010000008.1"/>
</dbReference>